<dbReference type="Proteomes" id="UP000647424">
    <property type="component" value="Unassembled WGS sequence"/>
</dbReference>
<evidence type="ECO:0000256" key="3">
    <source>
        <dbReference type="ARBA" id="ARBA00022692"/>
    </source>
</evidence>
<dbReference type="InterPro" id="IPR011990">
    <property type="entry name" value="TPR-like_helical_dom_sf"/>
</dbReference>
<evidence type="ECO:0000256" key="8">
    <source>
        <dbReference type="ARBA" id="ARBA00024235"/>
    </source>
</evidence>
<gene>
    <name evidence="11" type="ORF">IC609_10595</name>
</gene>
<evidence type="ECO:0000256" key="6">
    <source>
        <dbReference type="ARBA" id="ARBA00023186"/>
    </source>
</evidence>
<evidence type="ECO:0000256" key="4">
    <source>
        <dbReference type="ARBA" id="ARBA00022989"/>
    </source>
</evidence>
<keyword evidence="6" id="KW-0143">Chaperone</keyword>
<keyword evidence="5 9" id="KW-0472">Membrane</keyword>
<organism evidence="11 12">
    <name type="scientific">Limnohabitans radicicola</name>
    <dbReference type="NCBI Taxonomy" id="2771427"/>
    <lineage>
        <taxon>Bacteria</taxon>
        <taxon>Pseudomonadati</taxon>
        <taxon>Pseudomonadota</taxon>
        <taxon>Betaproteobacteria</taxon>
        <taxon>Burkholderiales</taxon>
        <taxon>Comamonadaceae</taxon>
        <taxon>Limnohabitans</taxon>
    </lineage>
</organism>
<name>A0A927FK46_9BURK</name>
<dbReference type="EMBL" id="JACYFT010000002">
    <property type="protein sequence ID" value="MBD8050995.1"/>
    <property type="molecule type" value="Genomic_DNA"/>
</dbReference>
<keyword evidence="4 9" id="KW-1133">Transmembrane helix</keyword>
<comment type="caution">
    <text evidence="11">The sequence shown here is derived from an EMBL/GenBank/DDBJ whole genome shotgun (WGS) entry which is preliminary data.</text>
</comment>
<reference evidence="11" key="1">
    <citation type="submission" date="2020-09" db="EMBL/GenBank/DDBJ databases">
        <title>Genome seq and assembly of Limnohabitants sp.</title>
        <authorList>
            <person name="Chhetri G."/>
        </authorList>
    </citation>
    <scope>NUCLEOTIDE SEQUENCE</scope>
    <source>
        <strain evidence="11">JUR4</strain>
    </source>
</reference>
<dbReference type="PANTHER" id="PTHR38035">
    <property type="entry name" value="UPF0070 PROTEIN YFGM"/>
    <property type="match status" value="1"/>
</dbReference>
<evidence type="ECO:0000313" key="12">
    <source>
        <dbReference type="Proteomes" id="UP000647424"/>
    </source>
</evidence>
<evidence type="ECO:0000256" key="5">
    <source>
        <dbReference type="ARBA" id="ARBA00023136"/>
    </source>
</evidence>
<evidence type="ECO:0000256" key="2">
    <source>
        <dbReference type="ARBA" id="ARBA00022475"/>
    </source>
</evidence>
<dbReference type="PIRSF" id="PIRSF006170">
    <property type="entry name" value="YfgM"/>
    <property type="match status" value="1"/>
</dbReference>
<evidence type="ECO:0000313" key="11">
    <source>
        <dbReference type="EMBL" id="MBD8050995.1"/>
    </source>
</evidence>
<sequence>MASHLDLEEQEQLAELKHFWKTYGNLISWVLIVILGAYAAWNGYQYWQRTQSAKASALYDEVEKAVAANDATRVERSLADMKDNFASTHYAHQAGLLAARSLYAQGKTDQAKATLSWVAESAPTAALKDVARLRLAALLWETKALDESLKQLSAVFTPEMSGLASDMRGDVLQAKGESTEAIAAYQQAWKQMPASVEYRRMVQAKLSALGVQVTTDTPAETAK</sequence>
<feature type="transmembrane region" description="Helical" evidence="9">
    <location>
        <begin position="26"/>
        <end position="44"/>
    </location>
</feature>
<proteinExistence type="inferred from homology"/>
<dbReference type="RefSeq" id="WP_191819460.1">
    <property type="nucleotide sequence ID" value="NZ_JACYFT010000002.1"/>
</dbReference>
<comment type="similarity">
    <text evidence="7">Belongs to the YfgM family.</text>
</comment>
<dbReference type="SUPFAM" id="SSF48452">
    <property type="entry name" value="TPR-like"/>
    <property type="match status" value="1"/>
</dbReference>
<keyword evidence="3 9" id="KW-0812">Transmembrane</keyword>
<accession>A0A927FK46</accession>
<dbReference type="Pfam" id="PF09976">
    <property type="entry name" value="TPR_21"/>
    <property type="match status" value="1"/>
</dbReference>
<dbReference type="InterPro" id="IPR018704">
    <property type="entry name" value="SecYEG/CpoB_TPR"/>
</dbReference>
<keyword evidence="12" id="KW-1185">Reference proteome</keyword>
<dbReference type="GO" id="GO:0005886">
    <property type="term" value="C:plasma membrane"/>
    <property type="evidence" value="ECO:0007669"/>
    <property type="project" value="UniProtKB-SubCell"/>
</dbReference>
<dbReference type="PANTHER" id="PTHR38035:SF1">
    <property type="entry name" value="ANCILLARY SECYEG TRANSLOCON SUBUNIT"/>
    <property type="match status" value="1"/>
</dbReference>
<dbReference type="InterPro" id="IPR026039">
    <property type="entry name" value="YfgM"/>
</dbReference>
<dbReference type="Gene3D" id="1.25.40.10">
    <property type="entry name" value="Tetratricopeptide repeat domain"/>
    <property type="match status" value="1"/>
</dbReference>
<evidence type="ECO:0000256" key="9">
    <source>
        <dbReference type="SAM" id="Phobius"/>
    </source>
</evidence>
<dbReference type="AlphaFoldDB" id="A0A927FK46"/>
<dbReference type="GO" id="GO:0044877">
    <property type="term" value="F:protein-containing complex binding"/>
    <property type="evidence" value="ECO:0007669"/>
    <property type="project" value="InterPro"/>
</dbReference>
<keyword evidence="2" id="KW-1003">Cell membrane</keyword>
<comment type="subcellular location">
    <subcellularLocation>
        <location evidence="1">Cell membrane</location>
        <topology evidence="1">Single-pass type II membrane protein</topology>
    </subcellularLocation>
</comment>
<protein>
    <recommendedName>
        <fullName evidence="8">Ancillary SecYEG translocon subunit</fullName>
    </recommendedName>
</protein>
<evidence type="ECO:0000256" key="7">
    <source>
        <dbReference type="ARBA" id="ARBA00024197"/>
    </source>
</evidence>
<evidence type="ECO:0000256" key="1">
    <source>
        <dbReference type="ARBA" id="ARBA00004401"/>
    </source>
</evidence>
<feature type="domain" description="Ancillary SecYEG translocon subunit/Cell division coordinator CpoB TPR" evidence="10">
    <location>
        <begin position="17"/>
        <end position="210"/>
    </location>
</feature>
<evidence type="ECO:0000259" key="10">
    <source>
        <dbReference type="Pfam" id="PF09976"/>
    </source>
</evidence>